<dbReference type="WBParaSite" id="SCUD_0002344001-mRNA-1">
    <property type="protein sequence ID" value="SCUD_0002344001-mRNA-1"/>
    <property type="gene ID" value="SCUD_0002344001"/>
</dbReference>
<reference evidence="3" key="1">
    <citation type="submission" date="2016-06" db="UniProtKB">
        <authorList>
            <consortium name="WormBaseParasite"/>
        </authorList>
    </citation>
    <scope>IDENTIFICATION</scope>
</reference>
<dbReference type="Proteomes" id="UP000279833">
    <property type="component" value="Unassembled WGS sequence"/>
</dbReference>
<reference evidence="1 2" key="2">
    <citation type="submission" date="2018-11" db="EMBL/GenBank/DDBJ databases">
        <authorList>
            <consortium name="Pathogen Informatics"/>
        </authorList>
    </citation>
    <scope>NUCLEOTIDE SEQUENCE [LARGE SCALE GENOMIC DNA]</scope>
    <source>
        <strain evidence="1">Dakar</strain>
        <strain evidence="2">Dakar, Senegal</strain>
    </source>
</reference>
<protein>
    <submittedName>
        <fullName evidence="3">Mediator of RNA polymerase II transcription subunit 7</fullName>
    </submittedName>
</protein>
<evidence type="ECO:0000313" key="1">
    <source>
        <dbReference type="EMBL" id="VDP83063.1"/>
    </source>
</evidence>
<dbReference type="EMBL" id="UZAK01054837">
    <property type="protein sequence ID" value="VDP83063.1"/>
    <property type="molecule type" value="Genomic_DNA"/>
</dbReference>
<dbReference type="AlphaFoldDB" id="A0A183L7W6"/>
<accession>A0A183L7W6</accession>
<organism evidence="3">
    <name type="scientific">Schistosoma curassoni</name>
    <dbReference type="NCBI Taxonomy" id="6186"/>
    <lineage>
        <taxon>Eukaryota</taxon>
        <taxon>Metazoa</taxon>
        <taxon>Spiralia</taxon>
        <taxon>Lophotrochozoa</taxon>
        <taxon>Platyhelminthes</taxon>
        <taxon>Trematoda</taxon>
        <taxon>Digenea</taxon>
        <taxon>Strigeidida</taxon>
        <taxon>Schistosomatoidea</taxon>
        <taxon>Schistosomatidae</taxon>
        <taxon>Schistosoma</taxon>
    </lineage>
</organism>
<evidence type="ECO:0000313" key="3">
    <source>
        <dbReference type="WBParaSite" id="SCUD_0002344001-mRNA-1"/>
    </source>
</evidence>
<proteinExistence type="predicted"/>
<keyword evidence="2" id="KW-1185">Reference proteome</keyword>
<name>A0A183L7W6_9TREM</name>
<sequence length="90" mass="10379">MDDPVPDSFNSNEIKTAILSKYPILSEYLSAECLFNLCTHLTETSCMNLCYLEKEISNSSQNILKHLLQDLLKQIDNEIDRLTVEYNVSY</sequence>
<evidence type="ECO:0000313" key="2">
    <source>
        <dbReference type="Proteomes" id="UP000279833"/>
    </source>
</evidence>
<gene>
    <name evidence="1" type="ORF">SCUD_LOCUS23436</name>
</gene>